<keyword evidence="3" id="KW-0813">Transport</keyword>
<keyword evidence="11" id="KW-1185">Reference proteome</keyword>
<feature type="compositionally biased region" description="Basic and acidic residues" evidence="8">
    <location>
        <begin position="1"/>
        <end position="10"/>
    </location>
</feature>
<reference evidence="10 11" key="1">
    <citation type="journal article" date="2011" name="Stand. Genomic Sci.">
        <title>Non-contiguous finished genome sequence and contextual data of the filamentous soil bacterium Ktedonobacter racemifer type strain (SOSP1-21).</title>
        <authorList>
            <person name="Chang Y.J."/>
            <person name="Land M."/>
            <person name="Hauser L."/>
            <person name="Chertkov O."/>
            <person name="Del Rio T.G."/>
            <person name="Nolan M."/>
            <person name="Copeland A."/>
            <person name="Tice H."/>
            <person name="Cheng J.F."/>
            <person name="Lucas S."/>
            <person name="Han C."/>
            <person name="Goodwin L."/>
            <person name="Pitluck S."/>
            <person name="Ivanova N."/>
            <person name="Ovchinikova G."/>
            <person name="Pati A."/>
            <person name="Chen A."/>
            <person name="Palaniappan K."/>
            <person name="Mavromatis K."/>
            <person name="Liolios K."/>
            <person name="Brettin T."/>
            <person name="Fiebig A."/>
            <person name="Rohde M."/>
            <person name="Abt B."/>
            <person name="Goker M."/>
            <person name="Detter J.C."/>
            <person name="Woyke T."/>
            <person name="Bristow J."/>
            <person name="Eisen J.A."/>
            <person name="Markowitz V."/>
            <person name="Hugenholtz P."/>
            <person name="Kyrpides N.C."/>
            <person name="Klenk H.P."/>
            <person name="Lapidus A."/>
        </authorList>
    </citation>
    <scope>NUCLEOTIDE SEQUENCE [LARGE SCALE GENOMIC DNA]</scope>
    <source>
        <strain evidence="11">DSM 44963</strain>
    </source>
</reference>
<dbReference type="eggNOG" id="COG0628">
    <property type="taxonomic scope" value="Bacteria"/>
</dbReference>
<feature type="transmembrane region" description="Helical" evidence="9">
    <location>
        <begin position="171"/>
        <end position="190"/>
    </location>
</feature>
<dbReference type="GO" id="GO:0055085">
    <property type="term" value="P:transmembrane transport"/>
    <property type="evidence" value="ECO:0007669"/>
    <property type="project" value="TreeGrafter"/>
</dbReference>
<comment type="caution">
    <text evidence="10">The sequence shown here is derived from an EMBL/GenBank/DDBJ whole genome shotgun (WGS) entry which is preliminary data.</text>
</comment>
<dbReference type="RefSeq" id="WP_007907932.1">
    <property type="nucleotide sequence ID" value="NZ_ADVG01000001.1"/>
</dbReference>
<evidence type="ECO:0000313" key="10">
    <source>
        <dbReference type="EMBL" id="EFH90493.1"/>
    </source>
</evidence>
<feature type="transmembrane region" description="Helical" evidence="9">
    <location>
        <begin position="333"/>
        <end position="356"/>
    </location>
</feature>
<dbReference type="Pfam" id="PF01594">
    <property type="entry name" value="AI-2E_transport"/>
    <property type="match status" value="1"/>
</dbReference>
<evidence type="ECO:0000313" key="11">
    <source>
        <dbReference type="Proteomes" id="UP000004508"/>
    </source>
</evidence>
<protein>
    <recommendedName>
        <fullName evidence="12">AI-2E family transporter</fullName>
    </recommendedName>
</protein>
<accession>D6TF93</accession>
<evidence type="ECO:0000256" key="7">
    <source>
        <dbReference type="ARBA" id="ARBA00023136"/>
    </source>
</evidence>
<dbReference type="STRING" id="485913.Krac_12116"/>
<comment type="similarity">
    <text evidence="2">Belongs to the autoinducer-2 exporter (AI-2E) (TC 2.A.86) family.</text>
</comment>
<gene>
    <name evidence="10" type="ORF">Krac_12116</name>
</gene>
<feature type="transmembrane region" description="Helical" evidence="9">
    <location>
        <begin position="228"/>
        <end position="246"/>
    </location>
</feature>
<dbReference type="OrthoDB" id="146294at2"/>
<dbReference type="InterPro" id="IPR002549">
    <property type="entry name" value="AI-2E-like"/>
</dbReference>
<dbReference type="Proteomes" id="UP000004508">
    <property type="component" value="Unassembled WGS sequence"/>
</dbReference>
<sequence length="381" mass="42591">MAKDAPELPDRQPGLTQRQRRQKWATRRDIPLTYLAWSAFIILVFWLASHITKALLMLAIAALFAFALAPLVKLLQRIMPRIVAILVVYLIVLSAFSLLGYITLRATITQTHDLLRYMQSLTERHGGQPTQLERSLGNFGITRAQINEGRQFLLTRGEEFTRDAIPFLRSFLEFLIDTVIVAILSIYLLIDGTRVIQWLRRNTPQAARANFLLDTLQRVVGGYIRGQFTLALLISVLVGLGMGFIFHLPYAFLLGILAFIMAFIPVLGTFISGAVCILIALTQSWVTALLVLVYFVFIHVIEGEVVGPRIVGKSVGLHPIVSLFALVAGGELFGIWGTLFASPIAGVLQTIIIVLWSEWRTRHPDQFAQTREQVKEAATGE</sequence>
<name>D6TF93_KTERA</name>
<dbReference type="InParanoid" id="D6TF93"/>
<feature type="region of interest" description="Disordered" evidence="8">
    <location>
        <begin position="1"/>
        <end position="22"/>
    </location>
</feature>
<dbReference type="PANTHER" id="PTHR21716">
    <property type="entry name" value="TRANSMEMBRANE PROTEIN"/>
    <property type="match status" value="1"/>
</dbReference>
<evidence type="ECO:0000256" key="5">
    <source>
        <dbReference type="ARBA" id="ARBA00022692"/>
    </source>
</evidence>
<dbReference type="PANTHER" id="PTHR21716:SF53">
    <property type="entry name" value="PERMEASE PERM-RELATED"/>
    <property type="match status" value="1"/>
</dbReference>
<feature type="transmembrane region" description="Helical" evidence="9">
    <location>
        <begin position="30"/>
        <end position="48"/>
    </location>
</feature>
<evidence type="ECO:0000256" key="2">
    <source>
        <dbReference type="ARBA" id="ARBA00009773"/>
    </source>
</evidence>
<comment type="subcellular location">
    <subcellularLocation>
        <location evidence="1">Cell membrane</location>
        <topology evidence="1">Multi-pass membrane protein</topology>
    </subcellularLocation>
</comment>
<keyword evidence="6 9" id="KW-1133">Transmembrane helix</keyword>
<keyword evidence="7 9" id="KW-0472">Membrane</keyword>
<feature type="transmembrane region" description="Helical" evidence="9">
    <location>
        <begin position="82"/>
        <end position="104"/>
    </location>
</feature>
<dbReference type="AlphaFoldDB" id="D6TF93"/>
<organism evidence="10 11">
    <name type="scientific">Ktedonobacter racemifer DSM 44963</name>
    <dbReference type="NCBI Taxonomy" id="485913"/>
    <lineage>
        <taxon>Bacteria</taxon>
        <taxon>Bacillati</taxon>
        <taxon>Chloroflexota</taxon>
        <taxon>Ktedonobacteria</taxon>
        <taxon>Ktedonobacterales</taxon>
        <taxon>Ktedonobacteraceae</taxon>
        <taxon>Ktedonobacter</taxon>
    </lineage>
</organism>
<evidence type="ECO:0000256" key="8">
    <source>
        <dbReference type="SAM" id="MobiDB-lite"/>
    </source>
</evidence>
<dbReference type="FunCoup" id="D6TF93">
    <property type="interactions" value="606"/>
</dbReference>
<proteinExistence type="inferred from homology"/>
<keyword evidence="4" id="KW-1003">Cell membrane</keyword>
<dbReference type="EMBL" id="ADVG01000001">
    <property type="protein sequence ID" value="EFH90493.1"/>
    <property type="molecule type" value="Genomic_DNA"/>
</dbReference>
<evidence type="ECO:0000256" key="3">
    <source>
        <dbReference type="ARBA" id="ARBA00022448"/>
    </source>
</evidence>
<feature type="transmembrane region" description="Helical" evidence="9">
    <location>
        <begin position="285"/>
        <end position="301"/>
    </location>
</feature>
<evidence type="ECO:0000256" key="1">
    <source>
        <dbReference type="ARBA" id="ARBA00004651"/>
    </source>
</evidence>
<dbReference type="GO" id="GO:0005886">
    <property type="term" value="C:plasma membrane"/>
    <property type="evidence" value="ECO:0007669"/>
    <property type="project" value="UniProtKB-SubCell"/>
</dbReference>
<feature type="transmembrane region" description="Helical" evidence="9">
    <location>
        <begin position="252"/>
        <end position="278"/>
    </location>
</feature>
<feature type="transmembrane region" description="Helical" evidence="9">
    <location>
        <begin position="54"/>
        <end position="75"/>
    </location>
</feature>
<evidence type="ECO:0000256" key="4">
    <source>
        <dbReference type="ARBA" id="ARBA00022475"/>
    </source>
</evidence>
<evidence type="ECO:0000256" key="6">
    <source>
        <dbReference type="ARBA" id="ARBA00022989"/>
    </source>
</evidence>
<evidence type="ECO:0008006" key="12">
    <source>
        <dbReference type="Google" id="ProtNLM"/>
    </source>
</evidence>
<keyword evidence="5 9" id="KW-0812">Transmembrane</keyword>
<evidence type="ECO:0000256" key="9">
    <source>
        <dbReference type="SAM" id="Phobius"/>
    </source>
</evidence>